<dbReference type="InterPro" id="IPR050327">
    <property type="entry name" value="Proton-linked_MCT"/>
</dbReference>
<feature type="transmembrane region" description="Helical" evidence="3">
    <location>
        <begin position="161"/>
        <end position="183"/>
    </location>
</feature>
<dbReference type="eggNOG" id="KOG2504">
    <property type="taxonomic scope" value="Eukaryota"/>
</dbReference>
<comment type="subcellular location">
    <subcellularLocation>
        <location evidence="1">Membrane</location>
        <topology evidence="1">Multi-pass membrane protein</topology>
    </subcellularLocation>
</comment>
<evidence type="ECO:0008006" key="6">
    <source>
        <dbReference type="Google" id="ProtNLM"/>
    </source>
</evidence>
<dbReference type="AlphaFoldDB" id="I1BMQ3"/>
<proteinExistence type="inferred from homology"/>
<dbReference type="OMA" id="FGTASIW"/>
<comment type="similarity">
    <text evidence="2">Belongs to the major facilitator superfamily. Monocarboxylate porter (TC 2.A.1.13) family.</text>
</comment>
<dbReference type="STRING" id="246409.I1BMQ3"/>
<feature type="transmembrane region" description="Helical" evidence="3">
    <location>
        <begin position="380"/>
        <end position="403"/>
    </location>
</feature>
<feature type="transmembrane region" description="Helical" evidence="3">
    <location>
        <begin position="409"/>
        <end position="432"/>
    </location>
</feature>
<accession>I1BMQ3</accession>
<dbReference type="OrthoDB" id="5667at2759"/>
<keyword evidence="5" id="KW-1185">Reference proteome</keyword>
<evidence type="ECO:0000256" key="3">
    <source>
        <dbReference type="SAM" id="Phobius"/>
    </source>
</evidence>
<evidence type="ECO:0000313" key="4">
    <source>
        <dbReference type="EMBL" id="EIE77483.1"/>
    </source>
</evidence>
<feature type="transmembrane region" description="Helical" evidence="3">
    <location>
        <begin position="266"/>
        <end position="286"/>
    </location>
</feature>
<protein>
    <recommendedName>
        <fullName evidence="6">Major facilitator superfamily (MFS) profile domain-containing protein</fullName>
    </recommendedName>
</protein>
<dbReference type="Gene3D" id="1.20.1250.20">
    <property type="entry name" value="MFS general substrate transporter like domains"/>
    <property type="match status" value="2"/>
</dbReference>
<keyword evidence="3" id="KW-0472">Membrane</keyword>
<dbReference type="GO" id="GO:0016020">
    <property type="term" value="C:membrane"/>
    <property type="evidence" value="ECO:0007669"/>
    <property type="project" value="UniProtKB-SubCell"/>
</dbReference>
<feature type="transmembrane region" description="Helical" evidence="3">
    <location>
        <begin position="318"/>
        <end position="339"/>
    </location>
</feature>
<name>I1BMQ3_RHIO9</name>
<dbReference type="GO" id="GO:0022857">
    <property type="term" value="F:transmembrane transporter activity"/>
    <property type="evidence" value="ECO:0007669"/>
    <property type="project" value="InterPro"/>
</dbReference>
<keyword evidence="3" id="KW-0812">Transmembrane</keyword>
<feature type="transmembrane region" description="Helical" evidence="3">
    <location>
        <begin position="68"/>
        <end position="90"/>
    </location>
</feature>
<evidence type="ECO:0000313" key="5">
    <source>
        <dbReference type="Proteomes" id="UP000009138"/>
    </source>
</evidence>
<dbReference type="GeneID" id="93609159"/>
<dbReference type="PANTHER" id="PTHR11360:SF315">
    <property type="entry name" value="TRANSPORTER MCH2-RELATED"/>
    <property type="match status" value="1"/>
</dbReference>
<feature type="transmembrane region" description="Helical" evidence="3">
    <location>
        <begin position="110"/>
        <end position="130"/>
    </location>
</feature>
<feature type="transmembrane region" description="Helical" evidence="3">
    <location>
        <begin position="345"/>
        <end position="368"/>
    </location>
</feature>
<dbReference type="Proteomes" id="UP000009138">
    <property type="component" value="Unassembled WGS sequence"/>
</dbReference>
<evidence type="ECO:0000256" key="1">
    <source>
        <dbReference type="ARBA" id="ARBA00004141"/>
    </source>
</evidence>
<gene>
    <name evidence="4" type="ORF">RO3G_02187</name>
</gene>
<dbReference type="VEuPathDB" id="FungiDB:RO3G_02187"/>
<feature type="transmembrane region" description="Helical" evidence="3">
    <location>
        <begin position="225"/>
        <end position="245"/>
    </location>
</feature>
<evidence type="ECO:0000256" key="2">
    <source>
        <dbReference type="ARBA" id="ARBA00006727"/>
    </source>
</evidence>
<dbReference type="InterPro" id="IPR011701">
    <property type="entry name" value="MFS"/>
</dbReference>
<feature type="transmembrane region" description="Helical" evidence="3">
    <location>
        <begin position="195"/>
        <end position="213"/>
    </location>
</feature>
<reference evidence="4 5" key="1">
    <citation type="journal article" date="2009" name="PLoS Genet.">
        <title>Genomic analysis of the basal lineage fungus Rhizopus oryzae reveals a whole-genome duplication.</title>
        <authorList>
            <person name="Ma L.-J."/>
            <person name="Ibrahim A.S."/>
            <person name="Skory C."/>
            <person name="Grabherr M.G."/>
            <person name="Burger G."/>
            <person name="Butler M."/>
            <person name="Elias M."/>
            <person name="Idnurm A."/>
            <person name="Lang B.F."/>
            <person name="Sone T."/>
            <person name="Abe A."/>
            <person name="Calvo S.E."/>
            <person name="Corrochano L.M."/>
            <person name="Engels R."/>
            <person name="Fu J."/>
            <person name="Hansberg W."/>
            <person name="Kim J.-M."/>
            <person name="Kodira C.D."/>
            <person name="Koehrsen M.J."/>
            <person name="Liu B."/>
            <person name="Miranda-Saavedra D."/>
            <person name="O'Leary S."/>
            <person name="Ortiz-Castellanos L."/>
            <person name="Poulter R."/>
            <person name="Rodriguez-Romero J."/>
            <person name="Ruiz-Herrera J."/>
            <person name="Shen Y.-Q."/>
            <person name="Zeng Q."/>
            <person name="Galagan J."/>
            <person name="Birren B.W."/>
            <person name="Cuomo C.A."/>
            <person name="Wickes B.L."/>
        </authorList>
    </citation>
    <scope>NUCLEOTIDE SEQUENCE [LARGE SCALE GENOMIC DNA]</scope>
    <source>
        <strain evidence="5">RA 99-880 / ATCC MYA-4621 / FGSC 9543 / NRRL 43880</strain>
    </source>
</reference>
<dbReference type="Pfam" id="PF07690">
    <property type="entry name" value="MFS_1"/>
    <property type="match status" value="2"/>
</dbReference>
<dbReference type="SUPFAM" id="SSF103473">
    <property type="entry name" value="MFS general substrate transporter"/>
    <property type="match status" value="1"/>
</dbReference>
<dbReference type="PANTHER" id="PTHR11360">
    <property type="entry name" value="MONOCARBOXYLATE TRANSPORTER"/>
    <property type="match status" value="1"/>
</dbReference>
<dbReference type="EMBL" id="CH476732">
    <property type="protein sequence ID" value="EIE77483.1"/>
    <property type="molecule type" value="Genomic_DNA"/>
</dbReference>
<sequence>MTLTLEGTTEKLPTVHTEKYDVEQGELETVDRVNTNVTIASMIELPEPDSTFYETIPDGGYGCQKIRVIAACGFLSNFIMFGISAVWGVFSNAYATSTLEGKSTTLELMGVGSLMVVMLNLFSPVGSLCIRLGIKTTMGIGTFLMALGMIMGGFSTEVWHLYVTLGLVFGFGSSLVYMSIVSVIPQWFSARRGTAMGLSSAGSGFGGLAISPMVTSLVEKYGLPWAHRIIGLMAFGICAIASCLIRTRLPPGAEKQPMKSPIKLSMLKNFNFVIMLAGVVIALFGYLIPLFYLPSVACAMNAMGRLILGYFADHIGRLNMFMIASTFSGLFCMLLWPFAKTYETMMAFAVLFGFTCGIYYTLAAPITASVVGIENISSGLSILFVISSAAAVGPPISSAIQMATPDNGYIGIQMFSGAVYIFGSLICLILKIKMTGSLISIM</sequence>
<organism evidence="4 5">
    <name type="scientific">Rhizopus delemar (strain RA 99-880 / ATCC MYA-4621 / FGSC 9543 / NRRL 43880)</name>
    <name type="common">Mucormycosis agent</name>
    <name type="synonym">Rhizopus arrhizus var. delemar</name>
    <dbReference type="NCBI Taxonomy" id="246409"/>
    <lineage>
        <taxon>Eukaryota</taxon>
        <taxon>Fungi</taxon>
        <taxon>Fungi incertae sedis</taxon>
        <taxon>Mucoromycota</taxon>
        <taxon>Mucoromycotina</taxon>
        <taxon>Mucoromycetes</taxon>
        <taxon>Mucorales</taxon>
        <taxon>Mucorineae</taxon>
        <taxon>Rhizopodaceae</taxon>
        <taxon>Rhizopus</taxon>
    </lineage>
</organism>
<dbReference type="InterPro" id="IPR036259">
    <property type="entry name" value="MFS_trans_sf"/>
</dbReference>
<dbReference type="RefSeq" id="XP_067512879.1">
    <property type="nucleotide sequence ID" value="XM_067656778.1"/>
</dbReference>
<keyword evidence="3" id="KW-1133">Transmembrane helix</keyword>
<feature type="transmembrane region" description="Helical" evidence="3">
    <location>
        <begin position="137"/>
        <end position="155"/>
    </location>
</feature>
<dbReference type="InParanoid" id="I1BMQ3"/>